<evidence type="ECO:0000256" key="12">
    <source>
        <dbReference type="ARBA" id="ARBA00041556"/>
    </source>
</evidence>
<dbReference type="Pfam" id="PF04488">
    <property type="entry name" value="Gly_transf_sug"/>
    <property type="match status" value="1"/>
</dbReference>
<dbReference type="Proteomes" id="UP000008672">
    <property type="component" value="Unassembled WGS sequence"/>
</dbReference>
<keyword evidence="8" id="KW-0443">Lipid metabolism</keyword>
<sequence length="345" mass="39183">MKKIAGSFLLIVFTFALSVHVKYLSNIFGISCFPQCRIKKQDRSNGSGEPEPRPLSFQRNVFFVETSQRTNFSFLFTCSVESAARAHPNSNVTLFMRGLPGADAGSGWPRSFAVSILSTFPNVRLKPLDLAELFSNTPLHGWYARLNQSQERYLFPVLSDACRLALMYKFGGVYLDTDVIVLRNLMNFTNALGLQSSHLVNGAFLAFQPKDEFMGLCLQDFVDHYQGNVWGHQGPNLLTRVLEWWCGISTLASCRGVTVLREEAFYPIPYQNWKVYFRTEHGSLLKRLQKTSYAVHIWNKMSAGSGTRMKVGSNVLLERLFAEYCPSTYSHLRKQADRNKDVKIN</sequence>
<keyword evidence="18" id="KW-0732">Signal</keyword>
<evidence type="ECO:0000259" key="19">
    <source>
        <dbReference type="Pfam" id="PF04572"/>
    </source>
</evidence>
<dbReference type="EMBL" id="AFYH01267511">
    <property type="status" value="NOT_ANNOTATED_CDS"/>
    <property type="molecule type" value="Genomic_DNA"/>
</dbReference>
<name>H2ZTZ3_LATCH</name>
<dbReference type="InterPro" id="IPR029044">
    <property type="entry name" value="Nucleotide-diphossugar_trans"/>
</dbReference>
<reference evidence="21" key="1">
    <citation type="submission" date="2011-08" db="EMBL/GenBank/DDBJ databases">
        <title>The draft genome of Latimeria chalumnae.</title>
        <authorList>
            <person name="Di Palma F."/>
            <person name="Alfoldi J."/>
            <person name="Johnson J."/>
            <person name="Berlin A."/>
            <person name="Gnerre S."/>
            <person name="Jaffe D."/>
            <person name="MacCallum I."/>
            <person name="Young S."/>
            <person name="Walker B.J."/>
            <person name="Lander E."/>
            <person name="Lindblad-Toh K."/>
        </authorList>
    </citation>
    <scope>NUCLEOTIDE SEQUENCE [LARGE SCALE GENOMIC DNA]</scope>
    <source>
        <strain evidence="21">Wild caught</strain>
    </source>
</reference>
<keyword evidence="4" id="KW-0444">Lipid biosynthesis</keyword>
<evidence type="ECO:0000256" key="16">
    <source>
        <dbReference type="ARBA" id="ARBA00048195"/>
    </source>
</evidence>
<dbReference type="InterPro" id="IPR007652">
    <property type="entry name" value="A1-4-GlycosylTfrase_dom"/>
</dbReference>
<dbReference type="STRING" id="7897.ENSLACP00000000864"/>
<comment type="subcellular location">
    <subcellularLocation>
        <location evidence="1">Golgi apparatus membrane</location>
        <topology evidence="1">Single-pass type II membrane protein</topology>
    </subcellularLocation>
</comment>
<dbReference type="InterPro" id="IPR007577">
    <property type="entry name" value="GlycoTrfase_DXD_sugar-bd_CS"/>
</dbReference>
<dbReference type="Ensembl" id="ENSLACT00000000873.1">
    <property type="protein sequence ID" value="ENSLACP00000000864.1"/>
    <property type="gene ID" value="ENSLACG00000000777.1"/>
</dbReference>
<keyword evidence="9" id="KW-0472">Membrane</keyword>
<comment type="catalytic activity">
    <reaction evidence="17">
        <text>a beta-D-Gal-(1&lt;-&gt;1')-ceramide + UDP-alpha-D-galactose = alpha-D-Gal-(1-&gt;4)-beta-D-Gal-(1&lt;-&gt;1')-Cer + UDP + H(+)</text>
        <dbReference type="Rhea" id="RHEA:60044"/>
        <dbReference type="ChEBI" id="CHEBI:15378"/>
        <dbReference type="ChEBI" id="CHEBI:58223"/>
        <dbReference type="ChEBI" id="CHEBI:66914"/>
        <dbReference type="ChEBI" id="CHEBI:143593"/>
        <dbReference type="ChEBI" id="CHEBI:143594"/>
    </reaction>
    <physiologicalReaction direction="left-to-right" evidence="17">
        <dbReference type="Rhea" id="RHEA:60045"/>
    </physiologicalReaction>
</comment>
<evidence type="ECO:0000256" key="8">
    <source>
        <dbReference type="ARBA" id="ARBA00023098"/>
    </source>
</evidence>
<evidence type="ECO:0000256" key="18">
    <source>
        <dbReference type="SAM" id="SignalP"/>
    </source>
</evidence>
<reference evidence="20" key="3">
    <citation type="submission" date="2025-09" db="UniProtKB">
        <authorList>
            <consortium name="Ensembl"/>
        </authorList>
    </citation>
    <scope>IDENTIFICATION</scope>
</reference>
<evidence type="ECO:0000256" key="3">
    <source>
        <dbReference type="ARBA" id="ARBA00009003"/>
    </source>
</evidence>
<evidence type="ECO:0000313" key="20">
    <source>
        <dbReference type="Ensembl" id="ENSLACP00000000864.1"/>
    </source>
</evidence>
<evidence type="ECO:0000256" key="11">
    <source>
        <dbReference type="ARBA" id="ARBA00040835"/>
    </source>
</evidence>
<evidence type="ECO:0000256" key="6">
    <source>
        <dbReference type="ARBA" id="ARBA00022679"/>
    </source>
</evidence>
<evidence type="ECO:0000256" key="7">
    <source>
        <dbReference type="ARBA" id="ARBA00023034"/>
    </source>
</evidence>
<dbReference type="Gene3D" id="3.90.550.20">
    <property type="match status" value="1"/>
</dbReference>
<evidence type="ECO:0000256" key="5">
    <source>
        <dbReference type="ARBA" id="ARBA00022676"/>
    </source>
</evidence>
<dbReference type="Pfam" id="PF04572">
    <property type="entry name" value="Gb3_synth"/>
    <property type="match status" value="1"/>
</dbReference>
<dbReference type="EC" id="2.4.1.228" evidence="10"/>
<dbReference type="GeneTree" id="ENSGT00510000047981"/>
<dbReference type="InParanoid" id="H2ZTZ3"/>
<evidence type="ECO:0000256" key="4">
    <source>
        <dbReference type="ARBA" id="ARBA00022516"/>
    </source>
</evidence>
<proteinExistence type="inferred from homology"/>
<dbReference type="HOGENOM" id="CLU_049512_2_0_1"/>
<feature type="domain" description="Alpha 1,4-glycosyltransferase" evidence="19">
    <location>
        <begin position="206"/>
        <end position="331"/>
    </location>
</feature>
<dbReference type="OMA" id="RQVCAIE"/>
<comment type="similarity">
    <text evidence="3">Belongs to the glycosyltransferase 32 family.</text>
</comment>
<comment type="pathway">
    <text evidence="2">Glycolipid biosynthesis.</text>
</comment>
<protein>
    <recommendedName>
        <fullName evidence="11">Lactosylceramide 4-alpha-galactosyltransferase</fullName>
        <ecNumber evidence="10">2.4.1.228</ecNumber>
    </recommendedName>
    <alternativeName>
        <fullName evidence="15">Alpha-1,4-N-acetylglucosaminyltransferase</fullName>
    </alternativeName>
    <alternativeName>
        <fullName evidence="13">Alpha-1,4-galactosyltransferase</fullName>
    </alternativeName>
    <alternativeName>
        <fullName evidence="14">Globotriaosylceramide synthase</fullName>
    </alternativeName>
    <alternativeName>
        <fullName evidence="12">UDP-galactose:beta-D-galactosyl-beta1-R 4-alpha-D-galactosyltransferase</fullName>
    </alternativeName>
</protein>
<dbReference type="AlphaFoldDB" id="H2ZTZ3"/>
<dbReference type="GO" id="GO:0006688">
    <property type="term" value="P:glycosphingolipid biosynthetic process"/>
    <property type="evidence" value="ECO:0007669"/>
    <property type="project" value="TreeGrafter"/>
</dbReference>
<dbReference type="PANTHER" id="PTHR12042:SF17">
    <property type="entry name" value="LACTOSYLCERAMIDE 4-ALPHA-GALACTOSYLTRANSFERASE"/>
    <property type="match status" value="1"/>
</dbReference>
<evidence type="ECO:0000256" key="2">
    <source>
        <dbReference type="ARBA" id="ARBA00004934"/>
    </source>
</evidence>
<evidence type="ECO:0000313" key="21">
    <source>
        <dbReference type="Proteomes" id="UP000008672"/>
    </source>
</evidence>
<keyword evidence="7" id="KW-0333">Golgi apparatus</keyword>
<evidence type="ECO:0000256" key="13">
    <source>
        <dbReference type="ARBA" id="ARBA00041849"/>
    </source>
</evidence>
<dbReference type="InterPro" id="IPR051981">
    <property type="entry name" value="Glycosyltransf_32"/>
</dbReference>
<keyword evidence="21" id="KW-1185">Reference proteome</keyword>
<dbReference type="OrthoDB" id="409543at2759"/>
<gene>
    <name evidence="20" type="primary">LOC102367121</name>
</gene>
<dbReference type="GO" id="GO:0000139">
    <property type="term" value="C:Golgi membrane"/>
    <property type="evidence" value="ECO:0007669"/>
    <property type="project" value="UniProtKB-SubCell"/>
</dbReference>
<evidence type="ECO:0000256" key="15">
    <source>
        <dbReference type="ARBA" id="ARBA00043186"/>
    </source>
</evidence>
<dbReference type="SUPFAM" id="SSF53448">
    <property type="entry name" value="Nucleotide-diphospho-sugar transferases"/>
    <property type="match status" value="1"/>
</dbReference>
<dbReference type="KEGG" id="lcm:102367121"/>
<evidence type="ECO:0000256" key="10">
    <source>
        <dbReference type="ARBA" id="ARBA00039051"/>
    </source>
</evidence>
<feature type="chain" id="PRO_5003579567" description="Lactosylceramide 4-alpha-galactosyltransferase" evidence="18">
    <location>
        <begin position="19"/>
        <end position="345"/>
    </location>
</feature>
<dbReference type="GO" id="GO:0050512">
    <property type="term" value="F:lactosylceramide 4-alpha-galactosyltransferase activity"/>
    <property type="evidence" value="ECO:0007669"/>
    <property type="project" value="UniProtKB-EC"/>
</dbReference>
<keyword evidence="5" id="KW-0328">Glycosyltransferase</keyword>
<feature type="signal peptide" evidence="18">
    <location>
        <begin position="1"/>
        <end position="18"/>
    </location>
</feature>
<organism evidence="20 21">
    <name type="scientific">Latimeria chalumnae</name>
    <name type="common">Coelacanth</name>
    <dbReference type="NCBI Taxonomy" id="7897"/>
    <lineage>
        <taxon>Eukaryota</taxon>
        <taxon>Metazoa</taxon>
        <taxon>Chordata</taxon>
        <taxon>Craniata</taxon>
        <taxon>Vertebrata</taxon>
        <taxon>Euteleostomi</taxon>
        <taxon>Coelacanthiformes</taxon>
        <taxon>Coelacanthidae</taxon>
        <taxon>Latimeria</taxon>
    </lineage>
</organism>
<dbReference type="eggNOG" id="KOG1928">
    <property type="taxonomic scope" value="Eukaryota"/>
</dbReference>
<dbReference type="PANTHER" id="PTHR12042">
    <property type="entry name" value="LACTOSYLCERAMIDE 4-ALPHA-GALACTOSYLTRANSFERASE ALPHA- 1,4-GALACTOSYLTRANSFERASE"/>
    <property type="match status" value="1"/>
</dbReference>
<evidence type="ECO:0000256" key="9">
    <source>
        <dbReference type="ARBA" id="ARBA00023136"/>
    </source>
</evidence>
<accession>H2ZTZ3</accession>
<reference evidence="20" key="2">
    <citation type="submission" date="2025-08" db="UniProtKB">
        <authorList>
            <consortium name="Ensembl"/>
        </authorList>
    </citation>
    <scope>IDENTIFICATION</scope>
</reference>
<evidence type="ECO:0000256" key="14">
    <source>
        <dbReference type="ARBA" id="ARBA00043154"/>
    </source>
</evidence>
<evidence type="ECO:0000256" key="1">
    <source>
        <dbReference type="ARBA" id="ARBA00004323"/>
    </source>
</evidence>
<keyword evidence="6" id="KW-0808">Transferase</keyword>
<evidence type="ECO:0000256" key="17">
    <source>
        <dbReference type="ARBA" id="ARBA00049327"/>
    </source>
</evidence>
<comment type="catalytic activity">
    <reaction evidence="16">
        <text>a beta-D-Gal-(1-&gt;4)-beta-D-Glc-(1&lt;-&gt;1)-Cer(d18:1(4E)) + UDP-alpha-D-galactose = a globoside Gb3Cer (d18:1(4E)) + UDP + H(+)</text>
        <dbReference type="Rhea" id="RHEA:11924"/>
        <dbReference type="ChEBI" id="CHEBI:15378"/>
        <dbReference type="ChEBI" id="CHEBI:17950"/>
        <dbReference type="ChEBI" id="CHEBI:18313"/>
        <dbReference type="ChEBI" id="CHEBI:58223"/>
        <dbReference type="ChEBI" id="CHEBI:66914"/>
        <dbReference type="EC" id="2.4.1.228"/>
    </reaction>
    <physiologicalReaction direction="left-to-right" evidence="16">
        <dbReference type="Rhea" id="RHEA:11925"/>
    </physiologicalReaction>
</comment>